<proteinExistence type="predicted"/>
<organism evidence="6 7">
    <name type="scientific">Nocardia donostiensis</name>
    <dbReference type="NCBI Taxonomy" id="1538463"/>
    <lineage>
        <taxon>Bacteria</taxon>
        <taxon>Bacillati</taxon>
        <taxon>Actinomycetota</taxon>
        <taxon>Actinomycetes</taxon>
        <taxon>Mycobacteriales</taxon>
        <taxon>Nocardiaceae</taxon>
        <taxon>Nocardia</taxon>
    </lineage>
</organism>
<dbReference type="EMBL" id="MUMY01000007">
    <property type="protein sequence ID" value="ONM48915.1"/>
    <property type="molecule type" value="Genomic_DNA"/>
</dbReference>
<keyword evidence="2" id="KW-0812">Transmembrane</keyword>
<dbReference type="STRING" id="1538463.B0T36_09360"/>
<keyword evidence="3" id="KW-1133">Transmembrane helix</keyword>
<evidence type="ECO:0000256" key="4">
    <source>
        <dbReference type="ARBA" id="ARBA00023136"/>
    </source>
</evidence>
<comment type="subcellular location">
    <subcellularLocation>
        <location evidence="1">Membrane</location>
        <topology evidence="1">Multi-pass membrane protein</topology>
    </subcellularLocation>
</comment>
<keyword evidence="4" id="KW-0472">Membrane</keyword>
<evidence type="ECO:0000256" key="1">
    <source>
        <dbReference type="ARBA" id="ARBA00004141"/>
    </source>
</evidence>
<sequence length="393" mass="41212">MLIRRLARPLLASTFVVDGVQTLMHPDSRVKEASTLVRQGEQTLPTEVAAKLPSDPSTLVKVTAATQVAGGTLLALGKAPRLAALALAATVVPATVTEQNFWSESDPERKSAKRTAFLKDVGLLGGLIIASADTAGKPSLGWRGRRAAHTTAATVSGALPFAGTKNGTGEALLEQLQHAADRGRELAGTAATKGAALAETAQQRGPGWAETAKSRSAELAEVAKHRGAELADVAKHRGAEVADVAKHRGAEFADIAKQRGSALAETAQHRGPEWADVAKHRSAALAAAAQQRGPVWADLAKHRGAEAAERAKHRGAALGEVSKHRGRAKSEQAYQRGAEWADLAKHRAAEFADITKHRGAAIAEAAQKRGTELAETSPSAARGKKRWGKSKRC</sequence>
<dbReference type="Pfam" id="PF07681">
    <property type="entry name" value="DoxX"/>
    <property type="match status" value="1"/>
</dbReference>
<reference evidence="6 7" key="1">
    <citation type="journal article" date="2016" name="Antonie Van Leeuwenhoek">
        <title>Nocardia donostiensis sp. nov., isolated from human respiratory specimens.</title>
        <authorList>
            <person name="Ercibengoa M."/>
            <person name="Bell M."/>
            <person name="Marimon J.M."/>
            <person name="Humrighouse B."/>
            <person name="Klenk H.P."/>
            <person name="Potter G."/>
            <person name="Perez-Trallero E."/>
        </authorList>
    </citation>
    <scope>NUCLEOTIDE SEQUENCE [LARGE SCALE GENOMIC DNA]</scope>
    <source>
        <strain evidence="6 7">X1655</strain>
    </source>
</reference>
<dbReference type="AlphaFoldDB" id="A0A1V2THC8"/>
<accession>A0A1V2THC8</accession>
<evidence type="ECO:0000256" key="5">
    <source>
        <dbReference type="SAM" id="MobiDB-lite"/>
    </source>
</evidence>
<gene>
    <name evidence="6" type="ORF">B0T46_10680</name>
</gene>
<keyword evidence="7" id="KW-1185">Reference proteome</keyword>
<name>A0A1V2THC8_9NOCA</name>
<protein>
    <submittedName>
        <fullName evidence="6">DoxX family protein</fullName>
    </submittedName>
</protein>
<dbReference type="RefSeq" id="WP_077116395.1">
    <property type="nucleotide sequence ID" value="NZ_LOKT01000005.1"/>
</dbReference>
<feature type="region of interest" description="Disordered" evidence="5">
    <location>
        <begin position="367"/>
        <end position="393"/>
    </location>
</feature>
<evidence type="ECO:0000313" key="7">
    <source>
        <dbReference type="Proteomes" id="UP000188836"/>
    </source>
</evidence>
<dbReference type="Proteomes" id="UP000188836">
    <property type="component" value="Unassembled WGS sequence"/>
</dbReference>
<evidence type="ECO:0000256" key="2">
    <source>
        <dbReference type="ARBA" id="ARBA00022692"/>
    </source>
</evidence>
<dbReference type="GO" id="GO:0016020">
    <property type="term" value="C:membrane"/>
    <property type="evidence" value="ECO:0007669"/>
    <property type="project" value="UniProtKB-SubCell"/>
</dbReference>
<comment type="caution">
    <text evidence="6">The sequence shown here is derived from an EMBL/GenBank/DDBJ whole genome shotgun (WGS) entry which is preliminary data.</text>
</comment>
<feature type="compositionally biased region" description="Basic residues" evidence="5">
    <location>
        <begin position="382"/>
        <end position="393"/>
    </location>
</feature>
<dbReference type="OrthoDB" id="329282at2"/>
<dbReference type="InterPro" id="IPR032808">
    <property type="entry name" value="DoxX"/>
</dbReference>
<evidence type="ECO:0000313" key="6">
    <source>
        <dbReference type="EMBL" id="ONM48915.1"/>
    </source>
</evidence>
<evidence type="ECO:0000256" key="3">
    <source>
        <dbReference type="ARBA" id="ARBA00022989"/>
    </source>
</evidence>